<evidence type="ECO:0000313" key="2">
    <source>
        <dbReference type="EMBL" id="QNO54355.1"/>
    </source>
</evidence>
<name>A0A7G9Z271_9EURY</name>
<accession>A0A7G9Z271</accession>
<keyword evidence="1" id="KW-0812">Transmembrane</keyword>
<proteinExistence type="predicted"/>
<organism evidence="2">
    <name type="scientific">Candidatus Methanophaga sp. ANME-1 ERB7</name>
    <dbReference type="NCBI Taxonomy" id="2759913"/>
    <lineage>
        <taxon>Archaea</taxon>
        <taxon>Methanobacteriati</taxon>
        <taxon>Methanobacteriota</taxon>
        <taxon>Stenosarchaea group</taxon>
        <taxon>Methanomicrobia</taxon>
        <taxon>Candidatus Methanophagales</taxon>
        <taxon>Candidatus Methanophagaceae</taxon>
        <taxon>Candidatus Methanophaga</taxon>
    </lineage>
</organism>
<feature type="transmembrane region" description="Helical" evidence="1">
    <location>
        <begin position="20"/>
        <end position="41"/>
    </location>
</feature>
<gene>
    <name evidence="2" type="ORF">DIMBOPOO_00028</name>
</gene>
<reference evidence="2" key="1">
    <citation type="submission" date="2020-06" db="EMBL/GenBank/DDBJ databases">
        <title>Unique genomic features of the anaerobic methanotrophic archaea.</title>
        <authorList>
            <person name="Chadwick G.L."/>
            <person name="Skennerton C.T."/>
            <person name="Laso-Perez R."/>
            <person name="Leu A.O."/>
            <person name="Speth D.R."/>
            <person name="Yu H."/>
            <person name="Morgan-Lang C."/>
            <person name="Hatzenpichler R."/>
            <person name="Goudeau D."/>
            <person name="Malmstrom R."/>
            <person name="Brazelton W.J."/>
            <person name="Woyke T."/>
            <person name="Hallam S.J."/>
            <person name="Tyson G.W."/>
            <person name="Wegener G."/>
            <person name="Boetius A."/>
            <person name="Orphan V."/>
        </authorList>
    </citation>
    <scope>NUCLEOTIDE SEQUENCE</scope>
</reference>
<feature type="transmembrane region" description="Helical" evidence="1">
    <location>
        <begin position="47"/>
        <end position="74"/>
    </location>
</feature>
<dbReference type="EMBL" id="MT631576">
    <property type="protein sequence ID" value="QNO54355.1"/>
    <property type="molecule type" value="Genomic_DNA"/>
</dbReference>
<protein>
    <submittedName>
        <fullName evidence="2">Uncharacterized protein</fullName>
    </submittedName>
</protein>
<keyword evidence="1" id="KW-0472">Membrane</keyword>
<evidence type="ECO:0000256" key="1">
    <source>
        <dbReference type="SAM" id="Phobius"/>
    </source>
</evidence>
<keyword evidence="1" id="KW-1133">Transmembrane helix</keyword>
<dbReference type="AlphaFoldDB" id="A0A7G9Z271"/>
<sequence>MEEDEEIMEPEKTPGFAWRVSLSIIVGIGWLVFLILWFFFYATDYTIYQNIAIILVSILIMSAILGASWASWGIKYGHSFEKK</sequence>